<organism evidence="2 3">
    <name type="scientific">Geospiza parvula</name>
    <name type="common">Small tree-finch</name>
    <name type="synonym">Camarhynchus parvulus</name>
    <dbReference type="NCBI Taxonomy" id="87175"/>
    <lineage>
        <taxon>Eukaryota</taxon>
        <taxon>Metazoa</taxon>
        <taxon>Chordata</taxon>
        <taxon>Craniata</taxon>
        <taxon>Vertebrata</taxon>
        <taxon>Euteleostomi</taxon>
        <taxon>Archelosauria</taxon>
        <taxon>Archosauria</taxon>
        <taxon>Dinosauria</taxon>
        <taxon>Saurischia</taxon>
        <taxon>Theropoda</taxon>
        <taxon>Coelurosauria</taxon>
        <taxon>Aves</taxon>
        <taxon>Neognathae</taxon>
        <taxon>Neoaves</taxon>
        <taxon>Telluraves</taxon>
        <taxon>Australaves</taxon>
        <taxon>Passeriformes</taxon>
        <taxon>Thraupidae</taxon>
        <taxon>Camarhynchus</taxon>
    </lineage>
</organism>
<proteinExistence type="predicted"/>
<evidence type="ECO:0000313" key="2">
    <source>
        <dbReference type="Ensembl" id="ENSCPVP00000027417.1"/>
    </source>
</evidence>
<keyword evidence="3" id="KW-1185">Reference proteome</keyword>
<protein>
    <submittedName>
        <fullName evidence="2">Uncharacterized protein</fullName>
    </submittedName>
</protein>
<reference evidence="2" key="2">
    <citation type="submission" date="2025-09" db="UniProtKB">
        <authorList>
            <consortium name="Ensembl"/>
        </authorList>
    </citation>
    <scope>IDENTIFICATION</scope>
</reference>
<dbReference type="GO" id="GO:0005758">
    <property type="term" value="C:mitochondrial intermembrane space"/>
    <property type="evidence" value="ECO:0007669"/>
    <property type="project" value="TreeGrafter"/>
</dbReference>
<evidence type="ECO:0000313" key="3">
    <source>
        <dbReference type="Proteomes" id="UP000694382"/>
    </source>
</evidence>
<reference evidence="2" key="1">
    <citation type="submission" date="2025-08" db="UniProtKB">
        <authorList>
            <consortium name="Ensembl"/>
        </authorList>
    </citation>
    <scope>IDENTIFICATION</scope>
</reference>
<feature type="region of interest" description="Disordered" evidence="1">
    <location>
        <begin position="72"/>
        <end position="101"/>
    </location>
</feature>
<accession>A0A8U8BP52</accession>
<dbReference type="PANTHER" id="PTHR47106:SF1">
    <property type="entry name" value="COILED-COIL-HELIX-COILED-COIL-HELIX DOMAIN-CONTAINING PROTEIN 5"/>
    <property type="match status" value="1"/>
</dbReference>
<evidence type="ECO:0000256" key="1">
    <source>
        <dbReference type="SAM" id="MobiDB-lite"/>
    </source>
</evidence>
<dbReference type="GO" id="GO:0045333">
    <property type="term" value="P:cellular respiration"/>
    <property type="evidence" value="ECO:0007669"/>
    <property type="project" value="TreeGrafter"/>
</dbReference>
<dbReference type="InterPro" id="IPR052848">
    <property type="entry name" value="CHCH_domain-containing_protein"/>
</dbReference>
<name>A0A8U8BP52_GEOPR</name>
<dbReference type="PANTHER" id="PTHR47106">
    <property type="entry name" value="COILED-COIL-HELIX-COILED-COIL-HELIX DOMAIN-CONTAINING PROTEIN 5"/>
    <property type="match status" value="1"/>
</dbReference>
<dbReference type="Gene3D" id="1.10.287.2900">
    <property type="match status" value="1"/>
</dbReference>
<dbReference type="Proteomes" id="UP000694382">
    <property type="component" value="Unassembled WGS sequence"/>
</dbReference>
<dbReference type="Ensembl" id="ENSCPVT00000028866.1">
    <property type="protein sequence ID" value="ENSCPVP00000027417.1"/>
    <property type="gene ID" value="ENSCPVG00000017066.1"/>
</dbReference>
<dbReference type="AlphaFoldDB" id="A0A8U8BP52"/>
<sequence length="101" mass="10865">PAASPGSWHRDCHQLPPFPRNFPNHPLVRRIRRDCSDSFGAFERCLRERPRSAAECGPHVSRFLLCAQNVTQSAAPGGSPSPGDTTAAATPAGECWGKNGN</sequence>